<dbReference type="Proteomes" id="UP000734854">
    <property type="component" value="Unassembled WGS sequence"/>
</dbReference>
<reference evidence="8 9" key="1">
    <citation type="submission" date="2020-08" db="EMBL/GenBank/DDBJ databases">
        <title>Plant Genome Project.</title>
        <authorList>
            <person name="Zhang R.-G."/>
        </authorList>
    </citation>
    <scope>NUCLEOTIDE SEQUENCE [LARGE SCALE GENOMIC DNA]</scope>
    <source>
        <tissue evidence="8">Rhizome</tissue>
    </source>
</reference>
<dbReference type="SUPFAM" id="SSF53784">
    <property type="entry name" value="Phosphofructokinase"/>
    <property type="match status" value="1"/>
</dbReference>
<dbReference type="UniPathway" id="UPA00109">
    <property type="reaction ID" value="UER00182"/>
</dbReference>
<dbReference type="GO" id="GO:0046872">
    <property type="term" value="F:metal ion binding"/>
    <property type="evidence" value="ECO:0007669"/>
    <property type="project" value="UniProtKB-KW"/>
</dbReference>
<feature type="domain" description="Phosphofructokinase" evidence="7">
    <location>
        <begin position="3"/>
        <end position="71"/>
    </location>
</feature>
<dbReference type="Gene3D" id="3.40.50.460">
    <property type="entry name" value="Phosphofructokinase domain"/>
    <property type="match status" value="1"/>
</dbReference>
<evidence type="ECO:0000259" key="7">
    <source>
        <dbReference type="Pfam" id="PF00365"/>
    </source>
</evidence>
<dbReference type="Pfam" id="PF00365">
    <property type="entry name" value="PFK"/>
    <property type="match status" value="1"/>
</dbReference>
<dbReference type="InterPro" id="IPR035966">
    <property type="entry name" value="PKF_sf"/>
</dbReference>
<dbReference type="GO" id="GO:0006002">
    <property type="term" value="P:fructose 6-phosphate metabolic process"/>
    <property type="evidence" value="ECO:0007669"/>
    <property type="project" value="InterPro"/>
</dbReference>
<dbReference type="PRINTS" id="PR00476">
    <property type="entry name" value="PHFRCTKINASE"/>
</dbReference>
<dbReference type="InterPro" id="IPR000023">
    <property type="entry name" value="Phosphofructokinase_dom"/>
</dbReference>
<evidence type="ECO:0000256" key="1">
    <source>
        <dbReference type="ARBA" id="ARBA00001946"/>
    </source>
</evidence>
<sequence>MKVAVPGIPKTIDNDIAVIDKPFGFDTAVEEAQRAINVAHVEAESVENGIGLVKLMSRYSGFIAMYATLASRDVVHD</sequence>
<keyword evidence="5" id="KW-0418">Kinase</keyword>
<evidence type="ECO:0000256" key="6">
    <source>
        <dbReference type="ARBA" id="ARBA00022842"/>
    </source>
</evidence>
<keyword evidence="3" id="KW-0808">Transferase</keyword>
<keyword evidence="4" id="KW-0479">Metal-binding</keyword>
<organism evidence="8 9">
    <name type="scientific">Zingiber officinale</name>
    <name type="common">Ginger</name>
    <name type="synonym">Amomum zingiber</name>
    <dbReference type="NCBI Taxonomy" id="94328"/>
    <lineage>
        <taxon>Eukaryota</taxon>
        <taxon>Viridiplantae</taxon>
        <taxon>Streptophyta</taxon>
        <taxon>Embryophyta</taxon>
        <taxon>Tracheophyta</taxon>
        <taxon>Spermatophyta</taxon>
        <taxon>Magnoliopsida</taxon>
        <taxon>Liliopsida</taxon>
        <taxon>Zingiberales</taxon>
        <taxon>Zingiberaceae</taxon>
        <taxon>Zingiber</taxon>
    </lineage>
</organism>
<evidence type="ECO:0000256" key="5">
    <source>
        <dbReference type="ARBA" id="ARBA00022777"/>
    </source>
</evidence>
<evidence type="ECO:0000313" key="8">
    <source>
        <dbReference type="EMBL" id="KAG6487152.1"/>
    </source>
</evidence>
<evidence type="ECO:0000256" key="4">
    <source>
        <dbReference type="ARBA" id="ARBA00022723"/>
    </source>
</evidence>
<dbReference type="AlphaFoldDB" id="A0A8J5FG78"/>
<dbReference type="InterPro" id="IPR050929">
    <property type="entry name" value="PFKA"/>
</dbReference>
<name>A0A8J5FG78_ZINOF</name>
<keyword evidence="2" id="KW-0021">Allosteric enzyme</keyword>
<dbReference type="InterPro" id="IPR022953">
    <property type="entry name" value="ATP_PFK"/>
</dbReference>
<dbReference type="EMBL" id="JACMSC010000015">
    <property type="protein sequence ID" value="KAG6487152.1"/>
    <property type="molecule type" value="Genomic_DNA"/>
</dbReference>
<keyword evidence="9" id="KW-1185">Reference proteome</keyword>
<keyword evidence="6" id="KW-0460">Magnesium</keyword>
<comment type="caution">
    <text evidence="8">The sequence shown here is derived from an EMBL/GenBank/DDBJ whole genome shotgun (WGS) entry which is preliminary data.</text>
</comment>
<accession>A0A8J5FG78</accession>
<dbReference type="GO" id="GO:0003872">
    <property type="term" value="F:6-phosphofructokinase activity"/>
    <property type="evidence" value="ECO:0007669"/>
    <property type="project" value="InterPro"/>
</dbReference>
<comment type="cofactor">
    <cofactor evidence="1">
        <name>Mg(2+)</name>
        <dbReference type="ChEBI" id="CHEBI:18420"/>
    </cofactor>
</comment>
<proteinExistence type="predicted"/>
<evidence type="ECO:0000256" key="2">
    <source>
        <dbReference type="ARBA" id="ARBA00022533"/>
    </source>
</evidence>
<evidence type="ECO:0000256" key="3">
    <source>
        <dbReference type="ARBA" id="ARBA00022679"/>
    </source>
</evidence>
<evidence type="ECO:0000313" key="9">
    <source>
        <dbReference type="Proteomes" id="UP000734854"/>
    </source>
</evidence>
<protein>
    <recommendedName>
        <fullName evidence="7">Phosphofructokinase domain-containing protein</fullName>
    </recommendedName>
</protein>
<dbReference type="PANTHER" id="PTHR45770">
    <property type="entry name" value="ATP-DEPENDENT 6-PHOSPHOFRUCTOKINASE 1"/>
    <property type="match status" value="1"/>
</dbReference>
<gene>
    <name evidence="8" type="ORF">ZIOFF_055735</name>
</gene>